<evidence type="ECO:0000313" key="2">
    <source>
        <dbReference type="Proteomes" id="UP000696280"/>
    </source>
</evidence>
<dbReference type="AlphaFoldDB" id="A0A9N9L9P7"/>
<sequence length="83" mass="9293">MAASFGFSAGDFIVVGQLVHQITRELRHVEQLQSLQPAKIDILRLNAIRAAALSCQITLQAFLKKISKFDNSLRIANARILRF</sequence>
<organism evidence="1 2">
    <name type="scientific">Hymenoscyphus fraxineus</name>
    <dbReference type="NCBI Taxonomy" id="746836"/>
    <lineage>
        <taxon>Eukaryota</taxon>
        <taxon>Fungi</taxon>
        <taxon>Dikarya</taxon>
        <taxon>Ascomycota</taxon>
        <taxon>Pezizomycotina</taxon>
        <taxon>Leotiomycetes</taxon>
        <taxon>Helotiales</taxon>
        <taxon>Helotiaceae</taxon>
        <taxon>Hymenoscyphus</taxon>
    </lineage>
</organism>
<evidence type="ECO:0000313" key="1">
    <source>
        <dbReference type="EMBL" id="CAG8960255.1"/>
    </source>
</evidence>
<name>A0A9N9L9P7_9HELO</name>
<dbReference type="Proteomes" id="UP000696280">
    <property type="component" value="Unassembled WGS sequence"/>
</dbReference>
<gene>
    <name evidence="1" type="ORF">HYFRA_00012775</name>
</gene>
<accession>A0A9N9L9P7</accession>
<protein>
    <submittedName>
        <fullName evidence="1">Uncharacterized protein</fullName>
    </submittedName>
</protein>
<dbReference type="OrthoDB" id="3045089at2759"/>
<comment type="caution">
    <text evidence="1">The sequence shown here is derived from an EMBL/GenBank/DDBJ whole genome shotgun (WGS) entry which is preliminary data.</text>
</comment>
<proteinExistence type="predicted"/>
<keyword evidence="2" id="KW-1185">Reference proteome</keyword>
<dbReference type="EMBL" id="CAJVRL010000097">
    <property type="protein sequence ID" value="CAG8960255.1"/>
    <property type="molecule type" value="Genomic_DNA"/>
</dbReference>
<reference evidence="1" key="1">
    <citation type="submission" date="2021-07" db="EMBL/GenBank/DDBJ databases">
        <authorList>
            <person name="Durling M."/>
        </authorList>
    </citation>
    <scope>NUCLEOTIDE SEQUENCE</scope>
</reference>